<sequence length="71" mass="8465">MQGDRMFLRKDEEIEMIKAINRLKDKVLYVSRNYTKTTKIRTVITDEPYKLEQYIRGKSSKFKPFFALAAT</sequence>
<proteinExistence type="predicted"/>
<dbReference type="EMBL" id="LFWZ01000047">
    <property type="protein sequence ID" value="KON29922.1"/>
    <property type="molecule type" value="Genomic_DNA"/>
</dbReference>
<evidence type="ECO:0000313" key="1">
    <source>
        <dbReference type="EMBL" id="KON29922.1"/>
    </source>
</evidence>
<evidence type="ECO:0000313" key="2">
    <source>
        <dbReference type="Proteomes" id="UP000037210"/>
    </source>
</evidence>
<dbReference type="AlphaFoldDB" id="A0A0M0BMX2"/>
<organism evidence="1 2">
    <name type="scientific">miscellaneous Crenarchaeota group-15 archaeon DG-45</name>
    <dbReference type="NCBI Taxonomy" id="1685127"/>
    <lineage>
        <taxon>Archaea</taxon>
        <taxon>Candidatus Bathyarchaeota</taxon>
        <taxon>MCG-15</taxon>
    </lineage>
</organism>
<comment type="caution">
    <text evidence="1">The sequence shown here is derived from an EMBL/GenBank/DDBJ whole genome shotgun (WGS) entry which is preliminary data.</text>
</comment>
<dbReference type="Proteomes" id="UP000037210">
    <property type="component" value="Unassembled WGS sequence"/>
</dbReference>
<protein>
    <submittedName>
        <fullName evidence="1">Uncharacterized protein</fullName>
    </submittedName>
</protein>
<gene>
    <name evidence="1" type="ORF">AC482_05220</name>
</gene>
<name>A0A0M0BMX2_9ARCH</name>
<reference evidence="1 2" key="1">
    <citation type="submission" date="2015-06" db="EMBL/GenBank/DDBJ databases">
        <title>New insights into the roles of widespread benthic archaea in carbon and nitrogen cycling.</title>
        <authorList>
            <person name="Lazar C.S."/>
            <person name="Baker B.J."/>
            <person name="Seitz K.W."/>
            <person name="Hyde A.S."/>
            <person name="Dick G.J."/>
            <person name="Hinrichs K.-U."/>
            <person name="Teske A.P."/>
        </authorList>
    </citation>
    <scope>NUCLEOTIDE SEQUENCE [LARGE SCALE GENOMIC DNA]</scope>
    <source>
        <strain evidence="1">DG-45</strain>
    </source>
</reference>
<accession>A0A0M0BMX2</accession>